<dbReference type="SUPFAM" id="SSF52402">
    <property type="entry name" value="Adenine nucleotide alpha hydrolases-like"/>
    <property type="match status" value="2"/>
</dbReference>
<name>A0ABX2KQW6_9PROT</name>
<feature type="domain" description="UspA" evidence="2">
    <location>
        <begin position="179"/>
        <end position="301"/>
    </location>
</feature>
<comment type="similarity">
    <text evidence="1">Belongs to the universal stress protein A family.</text>
</comment>
<dbReference type="PANTHER" id="PTHR46268">
    <property type="entry name" value="STRESS RESPONSE PROTEIN NHAX"/>
    <property type="match status" value="1"/>
</dbReference>
<evidence type="ECO:0000259" key="2">
    <source>
        <dbReference type="Pfam" id="PF00582"/>
    </source>
</evidence>
<dbReference type="Proteomes" id="UP000639419">
    <property type="component" value="Unassembled WGS sequence"/>
</dbReference>
<proteinExistence type="inferred from homology"/>
<accession>A0ABX2KQW6</accession>
<dbReference type="InterPro" id="IPR006016">
    <property type="entry name" value="UspA"/>
</dbReference>
<reference evidence="3 4" key="1">
    <citation type="submission" date="2019-10" db="EMBL/GenBank/DDBJ databases">
        <title>Genome sequence of Azospirillum formosense CC-Nfb-7.</title>
        <authorList>
            <person name="Ambrosini A."/>
            <person name="Sant'Anna F.H."/>
            <person name="Cassan F.D."/>
            <person name="Souza E.M."/>
            <person name="Passaglia L.M.P."/>
        </authorList>
    </citation>
    <scope>NUCLEOTIDE SEQUENCE [LARGE SCALE GENOMIC DNA]</scope>
    <source>
        <strain evidence="3 4">CC-NFb-7</strain>
    </source>
</reference>
<keyword evidence="4" id="KW-1185">Reference proteome</keyword>
<dbReference type="PRINTS" id="PR01438">
    <property type="entry name" value="UNVRSLSTRESS"/>
</dbReference>
<dbReference type="InterPro" id="IPR006015">
    <property type="entry name" value="Universal_stress_UspA"/>
</dbReference>
<organism evidence="3 4">
    <name type="scientific">Azospirillum formosense</name>
    <dbReference type="NCBI Taxonomy" id="861533"/>
    <lineage>
        <taxon>Bacteria</taxon>
        <taxon>Pseudomonadati</taxon>
        <taxon>Pseudomonadota</taxon>
        <taxon>Alphaproteobacteria</taxon>
        <taxon>Rhodospirillales</taxon>
        <taxon>Azospirillaceae</taxon>
        <taxon>Azospirillum</taxon>
    </lineage>
</organism>
<gene>
    <name evidence="3" type="ORF">GBZ26_07430</name>
</gene>
<dbReference type="Gene3D" id="3.40.50.12370">
    <property type="match status" value="1"/>
</dbReference>
<evidence type="ECO:0000313" key="4">
    <source>
        <dbReference type="Proteomes" id="UP000639419"/>
    </source>
</evidence>
<sequence length="303" mass="32361">MCQCCPAMLVGRKRPFTRPGDAAMSYREILVQFDDCPAGAARVEAAMRLAEQHTAHLTGLVLDIQPRIPMSIDGGVPQFVTEALNRSAAEETERTVARMDALLDRQRCVAERRICKCDDTAIDRALALNARYADLLVLGQALPGHSALVGRLEIETVVMSCGRPVLLVPQAGLRPTIGKRIVVAWDAGRAAARAVADAMPMLEKAASVTVLVVDAASTPSGHGALPGADIGTLLARHGVTVEVVSLSSEGSDVADVVLNWMFDHDADLLVMGAYGHSRAREWVLGGATRSILDRMTVPVLMSH</sequence>
<dbReference type="CDD" id="cd00293">
    <property type="entry name" value="USP-like"/>
    <property type="match status" value="1"/>
</dbReference>
<dbReference type="PANTHER" id="PTHR46268:SF15">
    <property type="entry name" value="UNIVERSAL STRESS PROTEIN HP_0031"/>
    <property type="match status" value="1"/>
</dbReference>
<dbReference type="Pfam" id="PF00582">
    <property type="entry name" value="Usp"/>
    <property type="match status" value="1"/>
</dbReference>
<evidence type="ECO:0000313" key="3">
    <source>
        <dbReference type="EMBL" id="NUB19043.1"/>
    </source>
</evidence>
<protein>
    <submittedName>
        <fullName evidence="3">Universal stress protein</fullName>
    </submittedName>
</protein>
<evidence type="ECO:0000256" key="1">
    <source>
        <dbReference type="ARBA" id="ARBA00008791"/>
    </source>
</evidence>
<comment type="caution">
    <text evidence="3">The sequence shown here is derived from an EMBL/GenBank/DDBJ whole genome shotgun (WGS) entry which is preliminary data.</text>
</comment>
<dbReference type="EMBL" id="WHOR01000036">
    <property type="protein sequence ID" value="NUB19043.1"/>
    <property type="molecule type" value="Genomic_DNA"/>
</dbReference>